<dbReference type="AlphaFoldDB" id="A0A6J4PWF5"/>
<gene>
    <name evidence="1" type="ORF">AVDCRST_MAG22-3022</name>
</gene>
<organism evidence="1">
    <name type="scientific">uncultured Rubrobacteraceae bacterium</name>
    <dbReference type="NCBI Taxonomy" id="349277"/>
    <lineage>
        <taxon>Bacteria</taxon>
        <taxon>Bacillati</taxon>
        <taxon>Actinomycetota</taxon>
        <taxon>Rubrobacteria</taxon>
        <taxon>Rubrobacterales</taxon>
        <taxon>Rubrobacteraceae</taxon>
        <taxon>environmental samples</taxon>
    </lineage>
</organism>
<protein>
    <submittedName>
        <fullName evidence="1">Uncharacterized protein</fullName>
    </submittedName>
</protein>
<proteinExistence type="predicted"/>
<sequence length="32" mass="3534">MRRALPRFLDDIPFGGSLTRCELVLADVMLAG</sequence>
<reference evidence="1" key="1">
    <citation type="submission" date="2020-02" db="EMBL/GenBank/DDBJ databases">
        <authorList>
            <person name="Meier V. D."/>
        </authorList>
    </citation>
    <scope>NUCLEOTIDE SEQUENCE</scope>
    <source>
        <strain evidence="1">AVDCRST_MAG22</strain>
    </source>
</reference>
<name>A0A6J4PWF5_9ACTN</name>
<evidence type="ECO:0000313" key="1">
    <source>
        <dbReference type="EMBL" id="CAA9427554.1"/>
    </source>
</evidence>
<accession>A0A6J4PWF5</accession>
<dbReference type="EMBL" id="CADCUV010000140">
    <property type="protein sequence ID" value="CAA9427554.1"/>
    <property type="molecule type" value="Genomic_DNA"/>
</dbReference>